<sequence precursor="true">MRAFICVAVLLLGSLWAASASQAQVVAHSVYYPAPAVVVPATYTQTTVYRPVLRPFSPVVRTVQRPAYVAPQPAVVARPVVPTYASPVPTVTTTRYRPILGGTVTRTWVP</sequence>
<dbReference type="EMBL" id="CP036278">
    <property type="protein sequence ID" value="QDU56386.1"/>
    <property type="molecule type" value="Genomic_DNA"/>
</dbReference>
<evidence type="ECO:0000313" key="3">
    <source>
        <dbReference type="Proteomes" id="UP000315750"/>
    </source>
</evidence>
<feature type="chain" id="PRO_5021888873" evidence="1">
    <location>
        <begin position="24"/>
        <end position="110"/>
    </location>
</feature>
<proteinExistence type="predicted"/>
<feature type="signal peptide" evidence="1">
    <location>
        <begin position="1"/>
        <end position="23"/>
    </location>
</feature>
<protein>
    <submittedName>
        <fullName evidence="2">Uncharacterized protein</fullName>
    </submittedName>
</protein>
<name>A0A518ANT2_9BACT</name>
<accession>A0A518ANT2</accession>
<dbReference type="KEGG" id="amuc:Pan181_25950"/>
<gene>
    <name evidence="2" type="ORF">Pan181_25950</name>
</gene>
<evidence type="ECO:0000313" key="2">
    <source>
        <dbReference type="EMBL" id="QDU56386.1"/>
    </source>
</evidence>
<dbReference type="AlphaFoldDB" id="A0A518ANT2"/>
<evidence type="ECO:0000256" key="1">
    <source>
        <dbReference type="SAM" id="SignalP"/>
    </source>
</evidence>
<organism evidence="2 3">
    <name type="scientific">Aeoliella mucimassa</name>
    <dbReference type="NCBI Taxonomy" id="2527972"/>
    <lineage>
        <taxon>Bacteria</taxon>
        <taxon>Pseudomonadati</taxon>
        <taxon>Planctomycetota</taxon>
        <taxon>Planctomycetia</taxon>
        <taxon>Pirellulales</taxon>
        <taxon>Lacipirellulaceae</taxon>
        <taxon>Aeoliella</taxon>
    </lineage>
</organism>
<keyword evidence="3" id="KW-1185">Reference proteome</keyword>
<keyword evidence="1" id="KW-0732">Signal</keyword>
<reference evidence="2 3" key="1">
    <citation type="submission" date="2019-02" db="EMBL/GenBank/DDBJ databases">
        <title>Deep-cultivation of Planctomycetes and their phenomic and genomic characterization uncovers novel biology.</title>
        <authorList>
            <person name="Wiegand S."/>
            <person name="Jogler M."/>
            <person name="Boedeker C."/>
            <person name="Pinto D."/>
            <person name="Vollmers J."/>
            <person name="Rivas-Marin E."/>
            <person name="Kohn T."/>
            <person name="Peeters S.H."/>
            <person name="Heuer A."/>
            <person name="Rast P."/>
            <person name="Oberbeckmann S."/>
            <person name="Bunk B."/>
            <person name="Jeske O."/>
            <person name="Meyerdierks A."/>
            <person name="Storesund J.E."/>
            <person name="Kallscheuer N."/>
            <person name="Luecker S."/>
            <person name="Lage O.M."/>
            <person name="Pohl T."/>
            <person name="Merkel B.J."/>
            <person name="Hornburger P."/>
            <person name="Mueller R.-W."/>
            <person name="Bruemmer F."/>
            <person name="Labrenz M."/>
            <person name="Spormann A.M."/>
            <person name="Op den Camp H."/>
            <person name="Overmann J."/>
            <person name="Amann R."/>
            <person name="Jetten M.S.M."/>
            <person name="Mascher T."/>
            <person name="Medema M.H."/>
            <person name="Devos D.P."/>
            <person name="Kaster A.-K."/>
            <person name="Ovreas L."/>
            <person name="Rohde M."/>
            <person name="Galperin M.Y."/>
            <person name="Jogler C."/>
        </authorList>
    </citation>
    <scope>NUCLEOTIDE SEQUENCE [LARGE SCALE GENOMIC DNA]</scope>
    <source>
        <strain evidence="2 3">Pan181</strain>
    </source>
</reference>
<dbReference type="Proteomes" id="UP000315750">
    <property type="component" value="Chromosome"/>
</dbReference>